<dbReference type="EMBL" id="GL629765">
    <property type="protein sequence ID" value="EFX03836.1"/>
    <property type="molecule type" value="Genomic_DNA"/>
</dbReference>
<proteinExistence type="inferred from homology"/>
<dbReference type="InterPro" id="IPR011032">
    <property type="entry name" value="GroES-like_sf"/>
</dbReference>
<dbReference type="PROSITE" id="PS00059">
    <property type="entry name" value="ADH_ZINC"/>
    <property type="match status" value="1"/>
</dbReference>
<dbReference type="InterPro" id="IPR020843">
    <property type="entry name" value="ER"/>
</dbReference>
<dbReference type="Proteomes" id="UP000007796">
    <property type="component" value="Unassembled WGS sequence"/>
</dbReference>
<dbReference type="FunFam" id="3.40.50.720:FF:000158">
    <property type="entry name" value="Zinc-binding alcohol dehydrogenase"/>
    <property type="match status" value="1"/>
</dbReference>
<dbReference type="InParanoid" id="F0XCU5"/>
<evidence type="ECO:0000256" key="8">
    <source>
        <dbReference type="ARBA" id="ARBA00023002"/>
    </source>
</evidence>
<keyword evidence="14" id="KW-1185">Reference proteome</keyword>
<evidence type="ECO:0000256" key="5">
    <source>
        <dbReference type="ARBA" id="ARBA00022723"/>
    </source>
</evidence>
<comment type="cofactor">
    <cofactor evidence="1 11">
        <name>Zn(2+)</name>
        <dbReference type="ChEBI" id="CHEBI:29105"/>
    </cofactor>
</comment>
<feature type="domain" description="Enoyl reductase (ER)" evidence="12">
    <location>
        <begin position="18"/>
        <end position="348"/>
    </location>
</feature>
<dbReference type="InterPro" id="IPR002328">
    <property type="entry name" value="ADH_Zn_CS"/>
</dbReference>
<keyword evidence="6 11" id="KW-0862">Zinc</keyword>
<dbReference type="InterPro" id="IPR036291">
    <property type="entry name" value="NAD(P)-bd_dom_sf"/>
</dbReference>
<comment type="similarity">
    <text evidence="2 11">Belongs to the zinc-containing alcohol dehydrogenase family.</text>
</comment>
<keyword evidence="5 11" id="KW-0479">Metal-binding</keyword>
<keyword evidence="7" id="KW-0521">NADP</keyword>
<dbReference type="SMART" id="SM00829">
    <property type="entry name" value="PKS_ER"/>
    <property type="match status" value="1"/>
</dbReference>
<evidence type="ECO:0000313" key="14">
    <source>
        <dbReference type="Proteomes" id="UP000007796"/>
    </source>
</evidence>
<evidence type="ECO:0000256" key="3">
    <source>
        <dbReference type="ARBA" id="ARBA00011738"/>
    </source>
</evidence>
<dbReference type="RefSeq" id="XP_014173318.1">
    <property type="nucleotide sequence ID" value="XM_014317843.1"/>
</dbReference>
<keyword evidence="8" id="KW-0560">Oxidoreductase</keyword>
<dbReference type="PANTHER" id="PTHR42683">
    <property type="entry name" value="ALDEHYDE REDUCTASE"/>
    <property type="match status" value="1"/>
</dbReference>
<evidence type="ECO:0000256" key="10">
    <source>
        <dbReference type="ARBA" id="ARBA00050997"/>
    </source>
</evidence>
<sequence length="361" mass="38792">MSAATDYTFQGWVALDKNSTGNLEWQTFEPKAWEETDVDIKITHCGICGSDLHTLRSGWGPTKYPCVVGHEIVGTAVRVGSEVKHIKVGDRVGVGAQADSCRNRKGSCRACSTGRENLCGTHVGTYNSVFYNGGKSYGGYADYNRSPGHFVIPIPDGVTSSNAASMMCGGVTVFTPLKNSGCGPGKRVGVIGVGGLGHFAILWAKAMGADRVVGISRRNDKRADVLKLGADEYIAVAEEADWAKTHASSLDIIVCTVASTDMPLREYLALLDIDGRFVQVGIPEGLMPPIAATDLVLKNVSIGGGMIGSPADIRDMLQLAVDKNVQPWIEERPMDEVNQAILDMDKGLARYRYTLVNEKHL</sequence>
<organism evidence="14">
    <name type="scientific">Grosmannia clavigera (strain kw1407 / UAMH 11150)</name>
    <name type="common">Blue stain fungus</name>
    <name type="synonym">Graphiocladiella clavigera</name>
    <dbReference type="NCBI Taxonomy" id="655863"/>
    <lineage>
        <taxon>Eukaryota</taxon>
        <taxon>Fungi</taxon>
        <taxon>Dikarya</taxon>
        <taxon>Ascomycota</taxon>
        <taxon>Pezizomycotina</taxon>
        <taxon>Sordariomycetes</taxon>
        <taxon>Sordariomycetidae</taxon>
        <taxon>Ophiostomatales</taxon>
        <taxon>Ophiostomataceae</taxon>
        <taxon>Leptographium</taxon>
    </lineage>
</organism>
<evidence type="ECO:0000256" key="7">
    <source>
        <dbReference type="ARBA" id="ARBA00022857"/>
    </source>
</evidence>
<dbReference type="GO" id="GO:0008106">
    <property type="term" value="F:alcohol dehydrogenase (NADP+) activity"/>
    <property type="evidence" value="ECO:0007669"/>
    <property type="project" value="UniProtKB-EC"/>
</dbReference>
<comment type="subunit">
    <text evidence="3">Homodimer.</text>
</comment>
<dbReference type="InterPro" id="IPR013149">
    <property type="entry name" value="ADH-like_C"/>
</dbReference>
<dbReference type="GO" id="GO:0008270">
    <property type="term" value="F:zinc ion binding"/>
    <property type="evidence" value="ECO:0007669"/>
    <property type="project" value="InterPro"/>
</dbReference>
<evidence type="ECO:0000256" key="9">
    <source>
        <dbReference type="ARBA" id="ARBA00024074"/>
    </source>
</evidence>
<dbReference type="OrthoDB" id="1879366at2759"/>
<comment type="catalytic activity">
    <reaction evidence="10">
        <text>a primary alcohol + NADP(+) = an aldehyde + NADPH + H(+)</text>
        <dbReference type="Rhea" id="RHEA:15937"/>
        <dbReference type="ChEBI" id="CHEBI:15378"/>
        <dbReference type="ChEBI" id="CHEBI:15734"/>
        <dbReference type="ChEBI" id="CHEBI:17478"/>
        <dbReference type="ChEBI" id="CHEBI:57783"/>
        <dbReference type="ChEBI" id="CHEBI:58349"/>
        <dbReference type="EC" id="1.1.1.2"/>
    </reaction>
    <physiologicalReaction direction="left-to-right" evidence="10">
        <dbReference type="Rhea" id="RHEA:15938"/>
    </physiologicalReaction>
    <physiologicalReaction direction="right-to-left" evidence="10">
        <dbReference type="Rhea" id="RHEA:15939"/>
    </physiologicalReaction>
</comment>
<dbReference type="Pfam" id="PF00107">
    <property type="entry name" value="ADH_zinc_N"/>
    <property type="match status" value="1"/>
</dbReference>
<evidence type="ECO:0000256" key="4">
    <source>
        <dbReference type="ARBA" id="ARBA00022553"/>
    </source>
</evidence>
<dbReference type="HOGENOM" id="CLU_026673_20_2_1"/>
<dbReference type="GeneID" id="25981206"/>
<protein>
    <recommendedName>
        <fullName evidence="9">alcohol dehydrogenase (NADP(+))</fullName>
        <ecNumber evidence="9">1.1.1.2</ecNumber>
    </recommendedName>
</protein>
<reference evidence="13 14" key="1">
    <citation type="journal article" date="2011" name="Proc. Natl. Acad. Sci. U.S.A.">
        <title>Genome and transcriptome analyses of the mountain pine beetle-fungal symbiont Grosmannia clavigera, a lodgepole pine pathogen.</title>
        <authorList>
            <person name="DiGuistini S."/>
            <person name="Wang Y."/>
            <person name="Liao N.Y."/>
            <person name="Taylor G."/>
            <person name="Tanguay P."/>
            <person name="Feau N."/>
            <person name="Henrissat B."/>
            <person name="Chan S.K."/>
            <person name="Hesse-Orce U."/>
            <person name="Alamouti S.M."/>
            <person name="Tsui C.K.M."/>
            <person name="Docking R.T."/>
            <person name="Levasseur A."/>
            <person name="Haridas S."/>
            <person name="Robertson G."/>
            <person name="Birol I."/>
            <person name="Holt R.A."/>
            <person name="Marra M.A."/>
            <person name="Hamelin R.C."/>
            <person name="Hirst M."/>
            <person name="Jones S.J.M."/>
            <person name="Bohlmann J."/>
            <person name="Breuil C."/>
        </authorList>
    </citation>
    <scope>NUCLEOTIDE SEQUENCE [LARGE SCALE GENOMIC DNA]</scope>
    <source>
        <strain evidence="14">kw1407 / UAMH 11150</strain>
    </source>
</reference>
<keyword evidence="4" id="KW-0597">Phosphoprotein</keyword>
<dbReference type="SUPFAM" id="SSF50129">
    <property type="entry name" value="GroES-like"/>
    <property type="match status" value="1"/>
</dbReference>
<evidence type="ECO:0000313" key="13">
    <source>
        <dbReference type="EMBL" id="EFX03836.1"/>
    </source>
</evidence>
<evidence type="ECO:0000256" key="6">
    <source>
        <dbReference type="ARBA" id="ARBA00022833"/>
    </source>
</evidence>
<dbReference type="EC" id="1.1.1.2" evidence="9"/>
<dbReference type="SUPFAM" id="SSF51735">
    <property type="entry name" value="NAD(P)-binding Rossmann-fold domains"/>
    <property type="match status" value="1"/>
</dbReference>
<gene>
    <name evidence="13" type="ORF">CMQ_764</name>
</gene>
<dbReference type="CDD" id="cd05283">
    <property type="entry name" value="CAD1"/>
    <property type="match status" value="1"/>
</dbReference>
<dbReference type="STRING" id="655863.F0XCU5"/>
<dbReference type="InterPro" id="IPR013154">
    <property type="entry name" value="ADH-like_N"/>
</dbReference>
<name>F0XCU5_GROCL</name>
<evidence type="ECO:0000256" key="1">
    <source>
        <dbReference type="ARBA" id="ARBA00001947"/>
    </source>
</evidence>
<dbReference type="eggNOG" id="KOG0023">
    <property type="taxonomic scope" value="Eukaryota"/>
</dbReference>
<dbReference type="AlphaFoldDB" id="F0XCU5"/>
<evidence type="ECO:0000259" key="12">
    <source>
        <dbReference type="SMART" id="SM00829"/>
    </source>
</evidence>
<evidence type="ECO:0000256" key="11">
    <source>
        <dbReference type="RuleBase" id="RU361277"/>
    </source>
</evidence>
<accession>F0XCU5</accession>
<dbReference type="Pfam" id="PF08240">
    <property type="entry name" value="ADH_N"/>
    <property type="match status" value="1"/>
</dbReference>
<dbReference type="GO" id="GO:0006066">
    <property type="term" value="P:alcohol metabolic process"/>
    <property type="evidence" value="ECO:0007669"/>
    <property type="project" value="UniProtKB-ARBA"/>
</dbReference>
<dbReference type="Gene3D" id="3.40.50.720">
    <property type="entry name" value="NAD(P)-binding Rossmann-like Domain"/>
    <property type="match status" value="1"/>
</dbReference>
<evidence type="ECO:0000256" key="2">
    <source>
        <dbReference type="ARBA" id="ARBA00008072"/>
    </source>
</evidence>
<dbReference type="InterPro" id="IPR047109">
    <property type="entry name" value="CAD-like"/>
</dbReference>
<dbReference type="Gene3D" id="3.90.180.10">
    <property type="entry name" value="Medium-chain alcohol dehydrogenases, catalytic domain"/>
    <property type="match status" value="1"/>
</dbReference>